<dbReference type="PRINTS" id="PR00344">
    <property type="entry name" value="BCTRLSENSOR"/>
</dbReference>
<dbReference type="InterPro" id="IPR003661">
    <property type="entry name" value="HisK_dim/P_dom"/>
</dbReference>
<keyword evidence="8" id="KW-0812">Transmembrane</keyword>
<evidence type="ECO:0000313" key="11">
    <source>
        <dbReference type="EMBL" id="SFJ04844.1"/>
    </source>
</evidence>
<dbReference type="Pfam" id="PF00512">
    <property type="entry name" value="HisKA"/>
    <property type="match status" value="1"/>
</dbReference>
<dbReference type="Gene3D" id="1.10.287.130">
    <property type="match status" value="1"/>
</dbReference>
<gene>
    <name evidence="11" type="ORF">SAMN05216602_3640</name>
</gene>
<feature type="transmembrane region" description="Helical" evidence="8">
    <location>
        <begin position="396"/>
        <end position="416"/>
    </location>
</feature>
<dbReference type="SMART" id="SM00388">
    <property type="entry name" value="HisKA"/>
    <property type="match status" value="1"/>
</dbReference>
<dbReference type="GO" id="GO:0000155">
    <property type="term" value="F:phosphorelay sensor kinase activity"/>
    <property type="evidence" value="ECO:0007669"/>
    <property type="project" value="InterPro"/>
</dbReference>
<dbReference type="PROSITE" id="PS50109">
    <property type="entry name" value="HIS_KIN"/>
    <property type="match status" value="1"/>
</dbReference>
<evidence type="ECO:0000313" key="12">
    <source>
        <dbReference type="Proteomes" id="UP000183018"/>
    </source>
</evidence>
<keyword evidence="4" id="KW-0808">Transferase</keyword>
<dbReference type="GO" id="GO:0005886">
    <property type="term" value="C:plasma membrane"/>
    <property type="evidence" value="ECO:0007669"/>
    <property type="project" value="TreeGrafter"/>
</dbReference>
<dbReference type="AlphaFoldDB" id="A0A1I3N675"/>
<organism evidence="11 12">
    <name type="scientific">Phytopseudomonas argentinensis</name>
    <dbReference type="NCBI Taxonomy" id="289370"/>
    <lineage>
        <taxon>Bacteria</taxon>
        <taxon>Pseudomonadati</taxon>
        <taxon>Pseudomonadota</taxon>
        <taxon>Gammaproteobacteria</taxon>
        <taxon>Pseudomonadales</taxon>
        <taxon>Pseudomonadaceae</taxon>
        <taxon>Phytopseudomonas</taxon>
    </lineage>
</organism>
<keyword evidence="8" id="KW-1133">Transmembrane helix</keyword>
<evidence type="ECO:0000256" key="1">
    <source>
        <dbReference type="ARBA" id="ARBA00000085"/>
    </source>
</evidence>
<dbReference type="SUPFAM" id="SSF47384">
    <property type="entry name" value="Homodimeric domain of signal transducing histidine kinase"/>
    <property type="match status" value="1"/>
</dbReference>
<evidence type="ECO:0000256" key="2">
    <source>
        <dbReference type="ARBA" id="ARBA00012438"/>
    </source>
</evidence>
<dbReference type="InterPro" id="IPR011006">
    <property type="entry name" value="CheY-like_superfamily"/>
</dbReference>
<evidence type="ECO:0000256" key="7">
    <source>
        <dbReference type="SAM" id="Coils"/>
    </source>
</evidence>
<feature type="transmembrane region" description="Helical" evidence="8">
    <location>
        <begin position="276"/>
        <end position="294"/>
    </location>
</feature>
<dbReference type="EC" id="2.7.13.3" evidence="2"/>
<feature type="coiled-coil region" evidence="7">
    <location>
        <begin position="422"/>
        <end position="449"/>
    </location>
</feature>
<dbReference type="PANTHER" id="PTHR43047:SF72">
    <property type="entry name" value="OSMOSENSING HISTIDINE PROTEIN KINASE SLN1"/>
    <property type="match status" value="1"/>
</dbReference>
<feature type="transmembrane region" description="Helical" evidence="8">
    <location>
        <begin position="219"/>
        <end position="239"/>
    </location>
</feature>
<dbReference type="Pfam" id="PF02518">
    <property type="entry name" value="HATPase_c"/>
    <property type="match status" value="1"/>
</dbReference>
<dbReference type="Gene3D" id="3.30.565.10">
    <property type="entry name" value="Histidine kinase-like ATPase, C-terminal domain"/>
    <property type="match status" value="1"/>
</dbReference>
<feature type="transmembrane region" description="Helical" evidence="8">
    <location>
        <begin position="365"/>
        <end position="384"/>
    </location>
</feature>
<name>A0A1I3N675_9GAMM</name>
<feature type="modified residue" description="4-aspartylphosphate" evidence="6">
    <location>
        <position position="755"/>
    </location>
</feature>
<keyword evidence="12" id="KW-1185">Reference proteome</keyword>
<reference evidence="12" key="1">
    <citation type="submission" date="2016-10" db="EMBL/GenBank/DDBJ databases">
        <authorList>
            <person name="Varghese N."/>
            <person name="Submissions S."/>
        </authorList>
    </citation>
    <scope>NUCLEOTIDE SEQUENCE [LARGE SCALE GENOMIC DNA]</scope>
    <source>
        <strain evidence="12">LMG 22563</strain>
    </source>
</reference>
<dbReference type="Gene3D" id="2.60.40.2380">
    <property type="match status" value="1"/>
</dbReference>
<proteinExistence type="predicted"/>
<dbReference type="SMART" id="SM00448">
    <property type="entry name" value="REC"/>
    <property type="match status" value="1"/>
</dbReference>
<evidence type="ECO:0000259" key="9">
    <source>
        <dbReference type="PROSITE" id="PS50109"/>
    </source>
</evidence>
<dbReference type="STRING" id="289370.SAMN05216602_3640"/>
<evidence type="ECO:0000259" key="10">
    <source>
        <dbReference type="PROSITE" id="PS50110"/>
    </source>
</evidence>
<comment type="catalytic activity">
    <reaction evidence="1">
        <text>ATP + protein L-histidine = ADP + protein N-phospho-L-histidine.</text>
        <dbReference type="EC" id="2.7.13.3"/>
    </reaction>
</comment>
<keyword evidence="8" id="KW-0472">Membrane</keyword>
<evidence type="ECO:0000256" key="8">
    <source>
        <dbReference type="SAM" id="Phobius"/>
    </source>
</evidence>
<evidence type="ECO:0000256" key="6">
    <source>
        <dbReference type="PROSITE-ProRule" id="PRU00169"/>
    </source>
</evidence>
<evidence type="ECO:0000256" key="3">
    <source>
        <dbReference type="ARBA" id="ARBA00022553"/>
    </source>
</evidence>
<dbReference type="Pfam" id="PF07695">
    <property type="entry name" value="7TMR-DISM_7TM"/>
    <property type="match status" value="1"/>
</dbReference>
<keyword evidence="3 6" id="KW-0597">Phosphoprotein</keyword>
<dbReference type="SUPFAM" id="SSF52172">
    <property type="entry name" value="CheY-like"/>
    <property type="match status" value="1"/>
</dbReference>
<dbReference type="InterPro" id="IPR036890">
    <property type="entry name" value="HATPase_C_sf"/>
</dbReference>
<dbReference type="Pfam" id="PF07696">
    <property type="entry name" value="7TMR-DISMED2"/>
    <property type="match status" value="1"/>
</dbReference>
<dbReference type="CDD" id="cd00082">
    <property type="entry name" value="HisKA"/>
    <property type="match status" value="1"/>
</dbReference>
<dbReference type="InterPro" id="IPR005467">
    <property type="entry name" value="His_kinase_dom"/>
</dbReference>
<keyword evidence="7" id="KW-0175">Coiled coil</keyword>
<accession>A0A1I3N675</accession>
<feature type="transmembrane region" description="Helical" evidence="8">
    <location>
        <begin position="251"/>
        <end position="270"/>
    </location>
</feature>
<dbReference type="SUPFAM" id="SSF55874">
    <property type="entry name" value="ATPase domain of HSP90 chaperone/DNA topoisomerase II/histidine kinase"/>
    <property type="match status" value="1"/>
</dbReference>
<feature type="transmembrane region" description="Helical" evidence="8">
    <location>
        <begin position="306"/>
        <end position="327"/>
    </location>
</feature>
<dbReference type="InterPro" id="IPR004358">
    <property type="entry name" value="Sig_transdc_His_kin-like_C"/>
</dbReference>
<dbReference type="InterPro" id="IPR001789">
    <property type="entry name" value="Sig_transdc_resp-reg_receiver"/>
</dbReference>
<dbReference type="InterPro" id="IPR011622">
    <property type="entry name" value="7TMR_DISM_rcpt_extracell_dom2"/>
</dbReference>
<dbReference type="PROSITE" id="PS50110">
    <property type="entry name" value="RESPONSE_REGULATORY"/>
    <property type="match status" value="1"/>
</dbReference>
<dbReference type="Gene3D" id="3.40.50.2300">
    <property type="match status" value="1"/>
</dbReference>
<sequence>MPTQPVNARNDQLMSVRLSNCLCQFALSLSCSLRLPRLAGICALACLLLSLSPPVLALDVCQASRVDLAPQAKIFEDPSSRLDAMQVSALPEFRFQAATPELLGQEYSHSAYWLKFDLYNGHSEACRRWLTVGEPRLHDIQVHIRNGDNWSRQVAGAAYPLEQWPVVERQPVFELLLQPGERAQVLVRISTPTLLLLQPVLWDETALLQDRQWVSLADGITLGIVLLIVPFSLVVGWIVRSRLLAVHAATVFSYVLVTVVASGYLILWPGLMEWSLPLWSALSILSFLCFVAYARELLQVRHLPPMWSWLYHLVLIAFAAACLWGLLVDSVQGRPLAEWCTRVAAYMLLPATLMVAWRRGLELSWMAWAVPLFMLLQFLVRYVLQLDTLPWQARASVLSLSSTLPGVAILVCTLVTEVVRSRRRERHALAALENQQREEQERLESTVAIRTGQLHDSLRARSSLMARISHDLRSPLVSIIDYARMARVGVVDDFPSKVERNARQQLDLIDELLEFSKSELQQLELTLAPGYLYGFLQELEEEAGFLASRQNNRFGCCFADDLPALVRADFRRLRQVLLNLLGNAAKFTHDGVIVFEVTCQYPAPDQALLYFSISDSGIGVDTHSRDRLLKPFQRGQGVEGYDGSGLGLSIVTQLLQIMGSELELQRLEPKGSRFSFHLPLACASEEELDSSFVENHGVHVDGDGRKILIVDDVPQNRDWLGDLLAGYGFEVQAAASAAEVLEQLHSQTFDLLISDMRMPGMDGWELLSVLRNRCPALRVLLYSAAPALRPMDMPASLRFDDTLLKPASSRDLLTRVDHLSRSGCQPQEAM</sequence>
<dbReference type="Pfam" id="PF00072">
    <property type="entry name" value="Response_reg"/>
    <property type="match status" value="1"/>
</dbReference>
<dbReference type="EMBL" id="FORC01000004">
    <property type="protein sequence ID" value="SFJ04844.1"/>
    <property type="molecule type" value="Genomic_DNA"/>
</dbReference>
<dbReference type="InterPro" id="IPR036097">
    <property type="entry name" value="HisK_dim/P_sf"/>
</dbReference>
<dbReference type="SMART" id="SM00387">
    <property type="entry name" value="HATPase_c"/>
    <property type="match status" value="1"/>
</dbReference>
<dbReference type="Proteomes" id="UP000183018">
    <property type="component" value="Unassembled WGS sequence"/>
</dbReference>
<keyword evidence="5 11" id="KW-0418">Kinase</keyword>
<dbReference type="PANTHER" id="PTHR43047">
    <property type="entry name" value="TWO-COMPONENT HISTIDINE PROTEIN KINASE"/>
    <property type="match status" value="1"/>
</dbReference>
<evidence type="ECO:0000256" key="4">
    <source>
        <dbReference type="ARBA" id="ARBA00022679"/>
    </source>
</evidence>
<dbReference type="CDD" id="cd00156">
    <property type="entry name" value="REC"/>
    <property type="match status" value="1"/>
</dbReference>
<dbReference type="InterPro" id="IPR003594">
    <property type="entry name" value="HATPase_dom"/>
</dbReference>
<feature type="domain" description="Response regulatory" evidence="10">
    <location>
        <begin position="706"/>
        <end position="820"/>
    </location>
</feature>
<protein>
    <recommendedName>
        <fullName evidence="2">histidine kinase</fullName>
        <ecNumber evidence="2">2.7.13.3</ecNumber>
    </recommendedName>
</protein>
<feature type="domain" description="Histidine kinase" evidence="9">
    <location>
        <begin position="467"/>
        <end position="682"/>
    </location>
</feature>
<dbReference type="InterPro" id="IPR011623">
    <property type="entry name" value="7TMR_DISM_rcpt_extracell_dom1"/>
</dbReference>
<dbReference type="GO" id="GO:0009927">
    <property type="term" value="F:histidine phosphotransfer kinase activity"/>
    <property type="evidence" value="ECO:0007669"/>
    <property type="project" value="TreeGrafter"/>
</dbReference>
<evidence type="ECO:0000256" key="5">
    <source>
        <dbReference type="ARBA" id="ARBA00022777"/>
    </source>
</evidence>